<keyword evidence="2" id="KW-1185">Reference proteome</keyword>
<proteinExistence type="predicted"/>
<comment type="caution">
    <text evidence="1">The sequence shown here is derived from an EMBL/GenBank/DDBJ whole genome shotgun (WGS) entry which is preliminary data.</text>
</comment>
<evidence type="ECO:0000313" key="2">
    <source>
        <dbReference type="Proteomes" id="UP000821845"/>
    </source>
</evidence>
<sequence length="234" mass="25607">MATPYHVVKSTDISERCSTPKETVTPPTRPKLDSRRSEQLVPCRNVCGVSIRGFNRYIVVREMWKTVNVPGLMLTNFVVCVTTRTCEWLECRQREAGQIALGCHGRVATEALQGDIGWSSFEAREACSKIAFEAHLLLGQAHFATPHSKSLFGGGRSATKSGDLRSEAYDLGQRGTPHGSVISPLLFNVAMQCLDAELAEMKGIGSAIYVDDIALWCSDGFDGHGEDAIRQCIT</sequence>
<accession>A0ACB7TGM9</accession>
<organism evidence="1 2">
    <name type="scientific">Hyalomma asiaticum</name>
    <name type="common">Tick</name>
    <dbReference type="NCBI Taxonomy" id="266040"/>
    <lineage>
        <taxon>Eukaryota</taxon>
        <taxon>Metazoa</taxon>
        <taxon>Ecdysozoa</taxon>
        <taxon>Arthropoda</taxon>
        <taxon>Chelicerata</taxon>
        <taxon>Arachnida</taxon>
        <taxon>Acari</taxon>
        <taxon>Parasitiformes</taxon>
        <taxon>Ixodida</taxon>
        <taxon>Ixodoidea</taxon>
        <taxon>Ixodidae</taxon>
        <taxon>Hyalomminae</taxon>
        <taxon>Hyalomma</taxon>
    </lineage>
</organism>
<dbReference type="Proteomes" id="UP000821845">
    <property type="component" value="Chromosome 1"/>
</dbReference>
<gene>
    <name evidence="1" type="ORF">HPB50_007710</name>
</gene>
<dbReference type="EMBL" id="CM023481">
    <property type="protein sequence ID" value="KAH6945276.1"/>
    <property type="molecule type" value="Genomic_DNA"/>
</dbReference>
<evidence type="ECO:0000313" key="1">
    <source>
        <dbReference type="EMBL" id="KAH6945276.1"/>
    </source>
</evidence>
<reference evidence="1" key="1">
    <citation type="submission" date="2020-05" db="EMBL/GenBank/DDBJ databases">
        <title>Large-scale comparative analyses of tick genomes elucidate their genetic diversity and vector capacities.</title>
        <authorList>
            <person name="Jia N."/>
            <person name="Wang J."/>
            <person name="Shi W."/>
            <person name="Du L."/>
            <person name="Sun Y."/>
            <person name="Zhan W."/>
            <person name="Jiang J."/>
            <person name="Wang Q."/>
            <person name="Zhang B."/>
            <person name="Ji P."/>
            <person name="Sakyi L.B."/>
            <person name="Cui X."/>
            <person name="Yuan T."/>
            <person name="Jiang B."/>
            <person name="Yang W."/>
            <person name="Lam T.T.-Y."/>
            <person name="Chang Q."/>
            <person name="Ding S."/>
            <person name="Wang X."/>
            <person name="Zhu J."/>
            <person name="Ruan X."/>
            <person name="Zhao L."/>
            <person name="Wei J."/>
            <person name="Que T."/>
            <person name="Du C."/>
            <person name="Cheng J."/>
            <person name="Dai P."/>
            <person name="Han X."/>
            <person name="Huang E."/>
            <person name="Gao Y."/>
            <person name="Liu J."/>
            <person name="Shao H."/>
            <person name="Ye R."/>
            <person name="Li L."/>
            <person name="Wei W."/>
            <person name="Wang X."/>
            <person name="Wang C."/>
            <person name="Yang T."/>
            <person name="Huo Q."/>
            <person name="Li W."/>
            <person name="Guo W."/>
            <person name="Chen H."/>
            <person name="Zhou L."/>
            <person name="Ni X."/>
            <person name="Tian J."/>
            <person name="Zhou Y."/>
            <person name="Sheng Y."/>
            <person name="Liu T."/>
            <person name="Pan Y."/>
            <person name="Xia L."/>
            <person name="Li J."/>
            <person name="Zhao F."/>
            <person name="Cao W."/>
        </authorList>
    </citation>
    <scope>NUCLEOTIDE SEQUENCE</scope>
    <source>
        <strain evidence="1">Hyas-2018</strain>
    </source>
</reference>
<protein>
    <submittedName>
        <fullName evidence="1">Uncharacterized protein</fullName>
    </submittedName>
</protein>
<name>A0ACB7TGM9_HYAAI</name>